<organism evidence="15">
    <name type="scientific">Ignisphaera aggregans</name>
    <dbReference type="NCBI Taxonomy" id="334771"/>
    <lineage>
        <taxon>Archaea</taxon>
        <taxon>Thermoproteota</taxon>
        <taxon>Thermoprotei</taxon>
        <taxon>Desulfurococcales</taxon>
        <taxon>Desulfurococcaceae</taxon>
        <taxon>Ignisphaera</taxon>
    </lineage>
</organism>
<keyword evidence="7" id="KW-0479">Metal-binding</keyword>
<comment type="catalytic activity">
    <reaction evidence="12">
        <text>L-threonyl-[protein] + ATP = O-phospho-L-threonyl-[protein] + ADP + H(+)</text>
        <dbReference type="Rhea" id="RHEA:46608"/>
        <dbReference type="Rhea" id="RHEA-COMP:11060"/>
        <dbReference type="Rhea" id="RHEA-COMP:11605"/>
        <dbReference type="ChEBI" id="CHEBI:15378"/>
        <dbReference type="ChEBI" id="CHEBI:30013"/>
        <dbReference type="ChEBI" id="CHEBI:30616"/>
        <dbReference type="ChEBI" id="CHEBI:61977"/>
        <dbReference type="ChEBI" id="CHEBI:456216"/>
        <dbReference type="EC" id="2.7.11.1"/>
    </reaction>
</comment>
<feature type="domain" description="Protein kinase" evidence="14">
    <location>
        <begin position="30"/>
        <end position="250"/>
    </location>
</feature>
<dbReference type="GO" id="GO:0046872">
    <property type="term" value="F:metal ion binding"/>
    <property type="evidence" value="ECO:0007669"/>
    <property type="project" value="UniProtKB-KW"/>
</dbReference>
<dbReference type="EC" id="2.7.11.1" evidence="3"/>
<keyword evidence="6" id="KW-0819">tRNA processing</keyword>
<evidence type="ECO:0000256" key="11">
    <source>
        <dbReference type="ARBA" id="ARBA00022842"/>
    </source>
</evidence>
<dbReference type="GO" id="GO:0005524">
    <property type="term" value="F:ATP binding"/>
    <property type="evidence" value="ECO:0007669"/>
    <property type="project" value="UniProtKB-KW"/>
</dbReference>
<evidence type="ECO:0000256" key="6">
    <source>
        <dbReference type="ARBA" id="ARBA00022694"/>
    </source>
</evidence>
<evidence type="ECO:0000256" key="13">
    <source>
        <dbReference type="ARBA" id="ARBA00048679"/>
    </source>
</evidence>
<reference evidence="15" key="1">
    <citation type="journal article" date="2020" name="mSystems">
        <title>Genome- and Community-Level Interaction Insights into Carbon Utilization and Element Cycling Functions of Hydrothermarchaeota in Hydrothermal Sediment.</title>
        <authorList>
            <person name="Zhou Z."/>
            <person name="Liu Y."/>
            <person name="Xu W."/>
            <person name="Pan J."/>
            <person name="Luo Z.H."/>
            <person name="Li M."/>
        </authorList>
    </citation>
    <scope>NUCLEOTIDE SEQUENCE [LARGE SCALE GENOMIC DNA]</scope>
    <source>
        <strain evidence="15">SpSt-732</strain>
    </source>
</reference>
<comment type="similarity">
    <text evidence="1">Belongs to the protein kinase superfamily. RIO-type Ser/Thr kinase family.</text>
</comment>
<dbReference type="Pfam" id="PF01163">
    <property type="entry name" value="RIO1"/>
    <property type="match status" value="1"/>
</dbReference>
<proteinExistence type="inferred from homology"/>
<keyword evidence="10" id="KW-0067">ATP-binding</keyword>
<comment type="catalytic activity">
    <reaction evidence="13">
        <text>L-seryl-[protein] + ATP = O-phospho-L-seryl-[protein] + ADP + H(+)</text>
        <dbReference type="Rhea" id="RHEA:17989"/>
        <dbReference type="Rhea" id="RHEA-COMP:9863"/>
        <dbReference type="Rhea" id="RHEA-COMP:11604"/>
        <dbReference type="ChEBI" id="CHEBI:15378"/>
        <dbReference type="ChEBI" id="CHEBI:29999"/>
        <dbReference type="ChEBI" id="CHEBI:30616"/>
        <dbReference type="ChEBI" id="CHEBI:83421"/>
        <dbReference type="ChEBI" id="CHEBI:456216"/>
        <dbReference type="EC" id="2.7.11.1"/>
    </reaction>
</comment>
<dbReference type="PANTHER" id="PTHR12209">
    <property type="entry name" value="NON-SPECIFIC SERINE/THREONINE PROTEIN KINASE"/>
    <property type="match status" value="1"/>
</dbReference>
<keyword evidence="8" id="KW-0547">Nucleotide-binding</keyword>
<evidence type="ECO:0000256" key="9">
    <source>
        <dbReference type="ARBA" id="ARBA00022777"/>
    </source>
</evidence>
<evidence type="ECO:0000256" key="4">
    <source>
        <dbReference type="ARBA" id="ARBA00022527"/>
    </source>
</evidence>
<evidence type="ECO:0000259" key="14">
    <source>
        <dbReference type="PROSITE" id="PS50011"/>
    </source>
</evidence>
<comment type="similarity">
    <text evidence="2">Belongs to the protein kinase superfamily. BUD32 family.</text>
</comment>
<dbReference type="InterPro" id="IPR000687">
    <property type="entry name" value="RIO_kinase"/>
</dbReference>
<dbReference type="AlphaFoldDB" id="A0A7C4FGP1"/>
<dbReference type="PROSITE" id="PS50011">
    <property type="entry name" value="PROTEIN_KINASE_DOM"/>
    <property type="match status" value="1"/>
</dbReference>
<evidence type="ECO:0000256" key="8">
    <source>
        <dbReference type="ARBA" id="ARBA00022741"/>
    </source>
</evidence>
<evidence type="ECO:0000256" key="12">
    <source>
        <dbReference type="ARBA" id="ARBA00047899"/>
    </source>
</evidence>
<dbReference type="NCBIfam" id="NF011463">
    <property type="entry name" value="PRK14879.1-4"/>
    <property type="match status" value="1"/>
</dbReference>
<dbReference type="NCBIfam" id="NF011460">
    <property type="entry name" value="PRK14879.1-1"/>
    <property type="match status" value="1"/>
</dbReference>
<dbReference type="InterPro" id="IPR018934">
    <property type="entry name" value="RIO_dom"/>
</dbReference>
<evidence type="ECO:0000256" key="3">
    <source>
        <dbReference type="ARBA" id="ARBA00012513"/>
    </source>
</evidence>
<dbReference type="GO" id="GO:0008033">
    <property type="term" value="P:tRNA processing"/>
    <property type="evidence" value="ECO:0007669"/>
    <property type="project" value="UniProtKB-KW"/>
</dbReference>
<dbReference type="Gene3D" id="3.30.200.20">
    <property type="entry name" value="Phosphorylase Kinase, domain 1"/>
    <property type="match status" value="1"/>
</dbReference>
<dbReference type="InterPro" id="IPR022495">
    <property type="entry name" value="Bud32"/>
</dbReference>
<dbReference type="PANTHER" id="PTHR12209:SF0">
    <property type="entry name" value="EKC_KEOPS COMPLEX SUBUNIT TP53RK"/>
    <property type="match status" value="1"/>
</dbReference>
<accession>A0A7C4FGP1</accession>
<keyword evidence="9 15" id="KW-0418">Kinase</keyword>
<comment type="caution">
    <text evidence="15">The sequence shown here is derived from an EMBL/GenBank/DDBJ whole genome shotgun (WGS) entry which is preliminary data.</text>
</comment>
<keyword evidence="5" id="KW-0808">Transferase</keyword>
<dbReference type="SMART" id="SM00220">
    <property type="entry name" value="S_TKc"/>
    <property type="match status" value="1"/>
</dbReference>
<evidence type="ECO:0000256" key="2">
    <source>
        <dbReference type="ARBA" id="ARBA00010630"/>
    </source>
</evidence>
<dbReference type="Gene3D" id="1.10.510.10">
    <property type="entry name" value="Transferase(Phosphotransferase) domain 1"/>
    <property type="match status" value="1"/>
</dbReference>
<keyword evidence="4" id="KW-0723">Serine/threonine-protein kinase</keyword>
<evidence type="ECO:0000256" key="1">
    <source>
        <dbReference type="ARBA" id="ARBA00009196"/>
    </source>
</evidence>
<dbReference type="SMART" id="SM00090">
    <property type="entry name" value="RIO"/>
    <property type="match status" value="1"/>
</dbReference>
<protein>
    <recommendedName>
        <fullName evidence="3">non-specific serine/threonine protein kinase</fullName>
        <ecNumber evidence="3">2.7.11.1</ecNumber>
    </recommendedName>
</protein>
<dbReference type="GO" id="GO:0004674">
    <property type="term" value="F:protein serine/threonine kinase activity"/>
    <property type="evidence" value="ECO:0007669"/>
    <property type="project" value="UniProtKB-KW"/>
</dbReference>
<evidence type="ECO:0000256" key="5">
    <source>
        <dbReference type="ARBA" id="ARBA00022679"/>
    </source>
</evidence>
<evidence type="ECO:0000256" key="7">
    <source>
        <dbReference type="ARBA" id="ARBA00022723"/>
    </source>
</evidence>
<evidence type="ECO:0000313" key="15">
    <source>
        <dbReference type="EMBL" id="HGI87090.1"/>
    </source>
</evidence>
<dbReference type="EMBL" id="DTFF01000013">
    <property type="protein sequence ID" value="HGI87090.1"/>
    <property type="molecule type" value="Genomic_DNA"/>
</dbReference>
<name>A0A7C4FGP1_9CREN</name>
<evidence type="ECO:0000256" key="10">
    <source>
        <dbReference type="ARBA" id="ARBA00022840"/>
    </source>
</evidence>
<keyword evidence="11" id="KW-0460">Magnesium</keyword>
<dbReference type="InterPro" id="IPR011009">
    <property type="entry name" value="Kinase-like_dom_sf"/>
</dbReference>
<dbReference type="SUPFAM" id="SSF56112">
    <property type="entry name" value="Protein kinase-like (PK-like)"/>
    <property type="match status" value="1"/>
</dbReference>
<dbReference type="GO" id="GO:0005829">
    <property type="term" value="C:cytosol"/>
    <property type="evidence" value="ECO:0007669"/>
    <property type="project" value="TreeGrafter"/>
</dbReference>
<sequence length="250" mass="28125">MEVSLPPLRELLNEKVLIVSADKSEIVPLLSNLMLLSMGAEAYIFKARFIGVDVIVKWRFPKSYMPRDLDEKMRRSRTKLEAKILWKALSLGIRVPIPLFIDLDAGVLIMSYIGGKTLRDIAEDIPETDLCQVIKTVGSYAATLHMNGIAHGDLTTSNIIVASDGVYLIDFGLATFTKRSEDMAIDVHIFFRSIESTHHKVEDVAKKCFVVGYRQVAGDTKAETLIKAVDSIRLRGRYVATRRLRTEWVV</sequence>
<gene>
    <name evidence="15" type="ORF">ENV14_01635</name>
</gene>
<dbReference type="InterPro" id="IPR000719">
    <property type="entry name" value="Prot_kinase_dom"/>
</dbReference>
<dbReference type="NCBIfam" id="TIGR03724">
    <property type="entry name" value="arch_bud32"/>
    <property type="match status" value="1"/>
</dbReference>